<feature type="domain" description="Guanylate cyclase" evidence="2">
    <location>
        <begin position="298"/>
        <end position="421"/>
    </location>
</feature>
<proteinExistence type="predicted"/>
<dbReference type="HOGENOM" id="CLU_578297_0_0_0"/>
<keyword evidence="5" id="KW-1185">Reference proteome</keyword>
<dbReference type="Gene3D" id="1.10.8.500">
    <property type="entry name" value="HAMP domain in histidine kinase"/>
    <property type="match status" value="1"/>
</dbReference>
<dbReference type="SUPFAM" id="SSF158472">
    <property type="entry name" value="HAMP domain-like"/>
    <property type="match status" value="1"/>
</dbReference>
<sequence>MNMFTSITQKVTAIILVSLVIGIGIVVLYFAYGQNKTLYVSTERNLYQQADVLYQSIKNAMLPGEAPLVVSLFEDIRNLETMYDVRLYRSNGIVAFSDNTTLERVNANLGVRKFQPKQILREGTAIENDVRFESVIKTGRTVSFRHTAEAKRYLTIYAPLLNLPKCTGCHGSDHTIRGMITISADMTPTVLQARNNIVVAALIFMVVVALLFLILSLFLKRTIIAPVQCIGHVASEVTKGNFREKVSIRTRDELGELGQKINSMVEGLYERFELSKYVSSSTLASIKHSEKGAKTDIALFFSDIRGFTSFSERVAPEVVVENLNTILTIQTEIIHRHGGDIDKYVGDEIVALFTGPFKEQHACLSALEIQTYIAAHPEELTHLTVGIGINTGEVILGMVGSEKRADFTVIGDHVNFASRLCSEAKGGRILISESTYQKIRDIAQVEGPSEMRVKGKELPQHVYQLTGMKE</sequence>
<dbReference type="Pfam" id="PF00211">
    <property type="entry name" value="Guanylate_cyc"/>
    <property type="match status" value="1"/>
</dbReference>
<dbReference type="InterPro" id="IPR050697">
    <property type="entry name" value="Adenylyl/Guanylyl_Cyclase_3/4"/>
</dbReference>
<organism evidence="4">
    <name type="scientific">Vecturithrix granuli</name>
    <dbReference type="NCBI Taxonomy" id="1499967"/>
    <lineage>
        <taxon>Bacteria</taxon>
        <taxon>Candidatus Moduliflexota</taxon>
        <taxon>Candidatus Vecturitrichia</taxon>
        <taxon>Candidatus Vecturitrichales</taxon>
        <taxon>Candidatus Vecturitrichaceae</taxon>
        <taxon>Candidatus Vecturithrix</taxon>
    </lineage>
</organism>
<evidence type="ECO:0000259" key="3">
    <source>
        <dbReference type="PROSITE" id="PS50885"/>
    </source>
</evidence>
<dbReference type="GO" id="GO:0035556">
    <property type="term" value="P:intracellular signal transduction"/>
    <property type="evidence" value="ECO:0007669"/>
    <property type="project" value="InterPro"/>
</dbReference>
<dbReference type="InterPro" id="IPR029787">
    <property type="entry name" value="Nucleotide_cyclase"/>
</dbReference>
<evidence type="ECO:0000313" key="5">
    <source>
        <dbReference type="Proteomes" id="UP000030661"/>
    </source>
</evidence>
<dbReference type="CDD" id="cd06225">
    <property type="entry name" value="HAMP"/>
    <property type="match status" value="1"/>
</dbReference>
<evidence type="ECO:0000313" key="4">
    <source>
        <dbReference type="EMBL" id="GAK56018.1"/>
    </source>
</evidence>
<evidence type="ECO:0000259" key="2">
    <source>
        <dbReference type="PROSITE" id="PS50125"/>
    </source>
</evidence>
<dbReference type="Gene3D" id="3.30.70.1230">
    <property type="entry name" value="Nucleotide cyclase"/>
    <property type="match status" value="1"/>
</dbReference>
<dbReference type="PROSITE" id="PS50125">
    <property type="entry name" value="GUANYLATE_CYCLASE_2"/>
    <property type="match status" value="1"/>
</dbReference>
<dbReference type="PROSITE" id="PS50885">
    <property type="entry name" value="HAMP"/>
    <property type="match status" value="1"/>
</dbReference>
<dbReference type="SMART" id="SM00304">
    <property type="entry name" value="HAMP"/>
    <property type="match status" value="1"/>
</dbReference>
<dbReference type="Pfam" id="PF00672">
    <property type="entry name" value="HAMP"/>
    <property type="match status" value="1"/>
</dbReference>
<name>A0A081BUL3_VECG1</name>
<dbReference type="PANTHER" id="PTHR43081">
    <property type="entry name" value="ADENYLATE CYCLASE, TERMINAL-DIFFERENTIATION SPECIFIC-RELATED"/>
    <property type="match status" value="1"/>
</dbReference>
<accession>A0A081BUL3</accession>
<feature type="transmembrane region" description="Helical" evidence="1">
    <location>
        <begin position="197"/>
        <end position="219"/>
    </location>
</feature>
<evidence type="ECO:0000256" key="1">
    <source>
        <dbReference type="SAM" id="Phobius"/>
    </source>
</evidence>
<keyword evidence="1" id="KW-1133">Transmembrane helix</keyword>
<keyword evidence="1" id="KW-0812">Transmembrane</keyword>
<dbReference type="CDD" id="cd07302">
    <property type="entry name" value="CHD"/>
    <property type="match status" value="1"/>
</dbReference>
<keyword evidence="1" id="KW-0472">Membrane</keyword>
<feature type="domain" description="HAMP" evidence="3">
    <location>
        <begin position="221"/>
        <end position="273"/>
    </location>
</feature>
<dbReference type="SMART" id="SM00044">
    <property type="entry name" value="CYCc"/>
    <property type="match status" value="1"/>
</dbReference>
<dbReference type="InterPro" id="IPR003660">
    <property type="entry name" value="HAMP_dom"/>
</dbReference>
<dbReference type="GO" id="GO:0004016">
    <property type="term" value="F:adenylate cyclase activity"/>
    <property type="evidence" value="ECO:0007669"/>
    <property type="project" value="UniProtKB-ARBA"/>
</dbReference>
<dbReference type="SUPFAM" id="SSF55073">
    <property type="entry name" value="Nucleotide cyclase"/>
    <property type="match status" value="1"/>
</dbReference>
<dbReference type="InterPro" id="IPR001054">
    <property type="entry name" value="A/G_cyclase"/>
</dbReference>
<gene>
    <name evidence="4" type="ORF">U27_02979</name>
</gene>
<reference evidence="4" key="1">
    <citation type="journal article" date="2015" name="PeerJ">
        <title>First genomic representation of candidate bacterial phylum KSB3 points to enhanced environmental sensing as a trigger of wastewater bulking.</title>
        <authorList>
            <person name="Sekiguchi Y."/>
            <person name="Ohashi A."/>
            <person name="Parks D.H."/>
            <person name="Yamauchi T."/>
            <person name="Tyson G.W."/>
            <person name="Hugenholtz P."/>
        </authorList>
    </citation>
    <scope>NUCLEOTIDE SEQUENCE [LARGE SCALE GENOMIC DNA]</scope>
</reference>
<feature type="transmembrane region" description="Helical" evidence="1">
    <location>
        <begin position="12"/>
        <end position="32"/>
    </location>
</feature>
<dbReference type="eggNOG" id="COG2114">
    <property type="taxonomic scope" value="Bacteria"/>
</dbReference>
<dbReference type="Proteomes" id="UP000030661">
    <property type="component" value="Unassembled WGS sequence"/>
</dbReference>
<dbReference type="STRING" id="1499967.U27_02979"/>
<dbReference type="GO" id="GO:0009190">
    <property type="term" value="P:cyclic nucleotide biosynthetic process"/>
    <property type="evidence" value="ECO:0007669"/>
    <property type="project" value="InterPro"/>
</dbReference>
<dbReference type="GO" id="GO:0016020">
    <property type="term" value="C:membrane"/>
    <property type="evidence" value="ECO:0007669"/>
    <property type="project" value="InterPro"/>
</dbReference>
<dbReference type="PANTHER" id="PTHR43081:SF1">
    <property type="entry name" value="ADENYLATE CYCLASE, TERMINAL-DIFFERENTIATION SPECIFIC"/>
    <property type="match status" value="1"/>
</dbReference>
<protein>
    <submittedName>
        <fullName evidence="4">Adenylate/guanylate cyclase</fullName>
    </submittedName>
</protein>
<dbReference type="eggNOG" id="COG5000">
    <property type="taxonomic scope" value="Bacteria"/>
</dbReference>
<dbReference type="Gene3D" id="3.30.450.290">
    <property type="match status" value="1"/>
</dbReference>
<dbReference type="EMBL" id="DF820464">
    <property type="protein sequence ID" value="GAK56018.1"/>
    <property type="molecule type" value="Genomic_DNA"/>
</dbReference>
<dbReference type="AlphaFoldDB" id="A0A081BUL3"/>